<keyword evidence="2" id="KW-1185">Reference proteome</keyword>
<proteinExistence type="predicted"/>
<dbReference type="EMBL" id="CM001232">
    <property type="protein sequence ID" value="EHA54353.1"/>
    <property type="molecule type" value="Genomic_DNA"/>
</dbReference>
<dbReference type="Proteomes" id="UP000009058">
    <property type="component" value="Chromosome 2"/>
</dbReference>
<dbReference type="InParanoid" id="G4MXM2"/>
<dbReference type="KEGG" id="mgr:MGG_15655"/>
<sequence length="95" mass="10960">MSEHLVGATPCRGKASHLPVQWSWSWSWSWLAVRPYGRAEHCPTERYKSKSCRHLFPSLSSSEMPLHTSDACRQPNIESNSYIFISSSFSQFYPH</sequence>
<evidence type="ECO:0000313" key="2">
    <source>
        <dbReference type="Proteomes" id="UP000009058"/>
    </source>
</evidence>
<organism evidence="1 2">
    <name type="scientific">Pyricularia oryzae (strain 70-15 / ATCC MYA-4617 / FGSC 8958)</name>
    <name type="common">Rice blast fungus</name>
    <name type="synonym">Magnaporthe oryzae</name>
    <dbReference type="NCBI Taxonomy" id="242507"/>
    <lineage>
        <taxon>Eukaryota</taxon>
        <taxon>Fungi</taxon>
        <taxon>Dikarya</taxon>
        <taxon>Ascomycota</taxon>
        <taxon>Pezizomycotina</taxon>
        <taxon>Sordariomycetes</taxon>
        <taxon>Sordariomycetidae</taxon>
        <taxon>Magnaporthales</taxon>
        <taxon>Pyriculariaceae</taxon>
        <taxon>Pyricularia</taxon>
    </lineage>
</organism>
<reference key="2">
    <citation type="submission" date="2011-05" db="EMBL/GenBank/DDBJ databases">
        <title>The Genome Sequence of Magnaporthe oryzae 70-15.</title>
        <authorList>
            <consortium name="The Broad Institute Genome Sequencing Platform"/>
            <person name="Ma L.-J."/>
            <person name="Dead R."/>
            <person name="Young S.K."/>
            <person name="Zeng Q."/>
            <person name="Gargeya S."/>
            <person name="Fitzgerald M."/>
            <person name="Haas B."/>
            <person name="Abouelleil A."/>
            <person name="Alvarado L."/>
            <person name="Arachchi H.M."/>
            <person name="Berlin A."/>
            <person name="Brown A."/>
            <person name="Chapman S.B."/>
            <person name="Chen Z."/>
            <person name="Dunbar C."/>
            <person name="Freedman E."/>
            <person name="Gearin G."/>
            <person name="Gellesch M."/>
            <person name="Goldberg J."/>
            <person name="Griggs A."/>
            <person name="Gujja S."/>
            <person name="Heiman D."/>
            <person name="Howarth C."/>
            <person name="Larson L."/>
            <person name="Lui A."/>
            <person name="MacDonald P.J.P."/>
            <person name="Mehta T."/>
            <person name="Montmayeur A."/>
            <person name="Murphy C."/>
            <person name="Neiman D."/>
            <person name="Pearson M."/>
            <person name="Priest M."/>
            <person name="Roberts A."/>
            <person name="Saif S."/>
            <person name="Shea T."/>
            <person name="Shenoy N."/>
            <person name="Sisk P."/>
            <person name="Stolte C."/>
            <person name="Sykes S."/>
            <person name="Yandava C."/>
            <person name="Wortman J."/>
            <person name="Nusbaum C."/>
            <person name="Birren B."/>
        </authorList>
    </citation>
    <scope>NUCLEOTIDE SEQUENCE</scope>
    <source>
        <strain>70-15</strain>
    </source>
</reference>
<name>G4MXM2_PYRO7</name>
<protein>
    <submittedName>
        <fullName evidence="1">Uncharacterized protein</fullName>
    </submittedName>
</protein>
<gene>
    <name evidence="1" type="ORF">MGG_15655</name>
</gene>
<dbReference type="GeneID" id="12984606"/>
<accession>G4MXM2</accession>
<reference evidence="1 2" key="1">
    <citation type="journal article" date="2005" name="Nature">
        <title>The genome sequence of the rice blast fungus Magnaporthe grisea.</title>
        <authorList>
            <person name="Dean R.A."/>
            <person name="Talbot N.J."/>
            <person name="Ebbole D.J."/>
            <person name="Farman M.L."/>
            <person name="Mitchell T.K."/>
            <person name="Orbach M.J."/>
            <person name="Thon M."/>
            <person name="Kulkarni R."/>
            <person name="Xu J.R."/>
            <person name="Pan H."/>
            <person name="Read N.D."/>
            <person name="Lee Y.H."/>
            <person name="Carbone I."/>
            <person name="Brown D."/>
            <person name="Oh Y.Y."/>
            <person name="Donofrio N."/>
            <person name="Jeong J.S."/>
            <person name="Soanes D.M."/>
            <person name="Djonovic S."/>
            <person name="Kolomiets E."/>
            <person name="Rehmeyer C."/>
            <person name="Li W."/>
            <person name="Harding M."/>
            <person name="Kim S."/>
            <person name="Lebrun M.H."/>
            <person name="Bohnert H."/>
            <person name="Coughlan S."/>
            <person name="Butler J."/>
            <person name="Calvo S."/>
            <person name="Ma L.J."/>
            <person name="Nicol R."/>
            <person name="Purcell S."/>
            <person name="Nusbaum C."/>
            <person name="Galagan J.E."/>
            <person name="Birren B.W."/>
        </authorList>
    </citation>
    <scope>NUCLEOTIDE SEQUENCE [LARGE SCALE GENOMIC DNA]</scope>
    <source>
        <strain evidence="2">70-15 / ATCC MYA-4617 / FGSC 8958</strain>
    </source>
</reference>
<dbReference type="HOGENOM" id="CLU_2373191_0_0_1"/>
<dbReference type="RefSeq" id="XP_003714160.1">
    <property type="nucleotide sequence ID" value="XM_003714112.1"/>
</dbReference>
<evidence type="ECO:0000313" key="1">
    <source>
        <dbReference type="EMBL" id="EHA54353.1"/>
    </source>
</evidence>
<dbReference type="AlphaFoldDB" id="G4MXM2"/>
<dbReference type="VEuPathDB" id="FungiDB:MGG_15655"/>